<organism evidence="1 2">
    <name type="scientific">Desulfofarcimen acetoxidans (strain ATCC 49208 / DSM 771 / KCTC 5769 / VKM B-1644 / 5575)</name>
    <name type="common">Desulfotomaculum acetoxidans</name>
    <dbReference type="NCBI Taxonomy" id="485916"/>
    <lineage>
        <taxon>Bacteria</taxon>
        <taxon>Bacillati</taxon>
        <taxon>Bacillota</taxon>
        <taxon>Clostridia</taxon>
        <taxon>Eubacteriales</taxon>
        <taxon>Peptococcaceae</taxon>
        <taxon>Desulfofarcimen</taxon>
    </lineage>
</organism>
<evidence type="ECO:0000313" key="1">
    <source>
        <dbReference type="EMBL" id="ACV64485.1"/>
    </source>
</evidence>
<proteinExistence type="predicted"/>
<accession>C8VX89</accession>
<evidence type="ECO:0008006" key="3">
    <source>
        <dbReference type="Google" id="ProtNLM"/>
    </source>
</evidence>
<dbReference type="PANTHER" id="PTHR35866:SF1">
    <property type="entry name" value="YKGJ FAMILY CYSTEINE CLUSTER PROTEIN"/>
    <property type="match status" value="1"/>
</dbReference>
<dbReference type="KEGG" id="dae:Dtox_3778"/>
<gene>
    <name evidence="1" type="ordered locus">Dtox_3778</name>
</gene>
<evidence type="ECO:0000313" key="2">
    <source>
        <dbReference type="Proteomes" id="UP000002217"/>
    </source>
</evidence>
<dbReference type="InterPro" id="IPR005358">
    <property type="entry name" value="Puta_zinc/iron-chelating_dom"/>
</dbReference>
<name>C8VX89_DESAS</name>
<dbReference type="Proteomes" id="UP000002217">
    <property type="component" value="Chromosome"/>
</dbReference>
<dbReference type="AlphaFoldDB" id="C8VX89"/>
<dbReference type="RefSeq" id="WP_015759169.1">
    <property type="nucleotide sequence ID" value="NC_013216.1"/>
</dbReference>
<reference evidence="1 2" key="1">
    <citation type="journal article" date="2009" name="Stand. Genomic Sci.">
        <title>Complete genome sequence of Desulfotomaculum acetoxidans type strain (5575).</title>
        <authorList>
            <person name="Spring S."/>
            <person name="Lapidus A."/>
            <person name="Schroder M."/>
            <person name="Gleim D."/>
            <person name="Sims D."/>
            <person name="Meincke L."/>
            <person name="Glavina Del Rio T."/>
            <person name="Tice H."/>
            <person name="Copeland A."/>
            <person name="Cheng J.F."/>
            <person name="Lucas S."/>
            <person name="Chen F."/>
            <person name="Nolan M."/>
            <person name="Bruce D."/>
            <person name="Goodwin L."/>
            <person name="Pitluck S."/>
            <person name="Ivanova N."/>
            <person name="Mavromatis K."/>
            <person name="Mikhailova N."/>
            <person name="Pati A."/>
            <person name="Chen A."/>
            <person name="Palaniappan K."/>
            <person name="Land M."/>
            <person name="Hauser L."/>
            <person name="Chang Y.J."/>
            <person name="Jeffries C.D."/>
            <person name="Chain P."/>
            <person name="Saunders E."/>
            <person name="Brettin T."/>
            <person name="Detter J.C."/>
            <person name="Goker M."/>
            <person name="Bristow J."/>
            <person name="Eisen J.A."/>
            <person name="Markowitz V."/>
            <person name="Hugenholtz P."/>
            <person name="Kyrpides N.C."/>
            <person name="Klenk H.P."/>
            <person name="Han C."/>
        </authorList>
    </citation>
    <scope>NUCLEOTIDE SEQUENCE [LARGE SCALE GENOMIC DNA]</scope>
    <source>
        <strain evidence="2">ATCC 49208 / DSM 771 / VKM B-1644</strain>
    </source>
</reference>
<dbReference type="PANTHER" id="PTHR35866">
    <property type="entry name" value="PUTATIVE-RELATED"/>
    <property type="match status" value="1"/>
</dbReference>
<dbReference type="HOGENOM" id="CLU_080178_0_0_9"/>
<dbReference type="OrthoDB" id="9810361at2"/>
<dbReference type="EMBL" id="CP001720">
    <property type="protein sequence ID" value="ACV64485.1"/>
    <property type="molecule type" value="Genomic_DNA"/>
</dbReference>
<dbReference type="STRING" id="485916.Dtox_3778"/>
<sequence>MKEEIILNLESKFNFSCHQGLECFKQCCRNINIFLSPYDVLRMKNKLGLTSQEFLNLHTLRLSFQKQRFPLVLIKMKEDENLVCPFITSYGCMVYQERPWACRIAPVDMLGNGQFGFIFKPARCHGLKEAKEQTVDEWMQEQGLGIYDQMEESFKDLPALIEFSGEKEHDGKIGELIFLVCYNTDEFKYKLFSLSFVDKLSISKEVVGKIRDDDVQLMKFGFEWLRSVLSDMQKQREAFLLL</sequence>
<protein>
    <recommendedName>
        <fullName evidence="3">YkgJ family cysteine cluster protein</fullName>
    </recommendedName>
</protein>
<dbReference type="eggNOG" id="COG0727">
    <property type="taxonomic scope" value="Bacteria"/>
</dbReference>
<keyword evidence="2" id="KW-1185">Reference proteome</keyword>
<dbReference type="Pfam" id="PF03692">
    <property type="entry name" value="CxxCxxCC"/>
    <property type="match status" value="1"/>
</dbReference>